<sequence>MTKITETEKEALLVILKTRFEKYPERHEAITWDEVEQKLLASDTKLWSVSEMERTEGEPDVIVLEDGQYAFVDCSAESPKGRRSVCYDQAAWESRKKYKPETSAIAMAEEMGVEMLTESQYRHLQTFGIFDKKTSSWIVTPDHIRDLGGALFCDYRYGTVFTYHNGAESYYGARGFRSMVKI</sequence>
<dbReference type="OrthoDB" id="8442276at2"/>
<dbReference type="Pfam" id="PF14066">
    <property type="entry name" value="DUF4256"/>
    <property type="match status" value="1"/>
</dbReference>
<organism evidence="2 3">
    <name type="scientific">Staphylococcus muscae</name>
    <dbReference type="NCBI Taxonomy" id="1294"/>
    <lineage>
        <taxon>Bacteria</taxon>
        <taxon>Bacillati</taxon>
        <taxon>Bacillota</taxon>
        <taxon>Bacilli</taxon>
        <taxon>Bacillales</taxon>
        <taxon>Staphylococcaceae</taxon>
        <taxon>Staphylococcus</taxon>
    </lineage>
</organism>
<reference evidence="1" key="1">
    <citation type="journal article" date="2014" name="Int. J. Syst. Evol. Microbiol.">
        <title>Complete genome of a new Firmicutes species belonging to the dominant human colonic microbiota ('Ruminococcus bicirculans') reveals two chromosomes and a selective capacity to utilize plant glucans.</title>
        <authorList>
            <consortium name="NISC Comparative Sequencing Program"/>
            <person name="Wegmann U."/>
            <person name="Louis P."/>
            <person name="Goesmann A."/>
            <person name="Henrissat B."/>
            <person name="Duncan S.H."/>
            <person name="Flint H.J."/>
        </authorList>
    </citation>
    <scope>NUCLEOTIDE SEQUENCE</scope>
    <source>
        <strain evidence="1">CCM 4175</strain>
    </source>
</reference>
<evidence type="ECO:0000313" key="1">
    <source>
        <dbReference type="EMBL" id="GGA91017.1"/>
    </source>
</evidence>
<reference evidence="2 3" key="2">
    <citation type="submission" date="2017-06" db="EMBL/GenBank/DDBJ databases">
        <authorList>
            <consortium name="Pathogen Informatics"/>
        </authorList>
    </citation>
    <scope>NUCLEOTIDE SEQUENCE [LARGE SCALE GENOMIC DNA]</scope>
    <source>
        <strain evidence="2 3">NCTC13833</strain>
    </source>
</reference>
<dbReference type="KEGG" id="smus:C7J88_10200"/>
<evidence type="ECO:0000313" key="3">
    <source>
        <dbReference type="Proteomes" id="UP000243706"/>
    </source>
</evidence>
<dbReference type="Proteomes" id="UP000243706">
    <property type="component" value="Chromosome 1"/>
</dbReference>
<dbReference type="Proteomes" id="UP000652995">
    <property type="component" value="Unassembled WGS sequence"/>
</dbReference>
<accession>A0A240BZF8</accession>
<keyword evidence="4" id="KW-1185">Reference proteome</keyword>
<reference evidence="4" key="3">
    <citation type="journal article" date="2019" name="Int. J. Syst. Evol. Microbiol.">
        <title>The Global Catalogue of Microorganisms (GCM) 10K type strain sequencing project: providing services to taxonomists for standard genome sequencing and annotation.</title>
        <authorList>
            <consortium name="The Broad Institute Genomics Platform"/>
            <consortium name="The Broad Institute Genome Sequencing Center for Infectious Disease"/>
            <person name="Wu L."/>
            <person name="Ma J."/>
        </authorList>
    </citation>
    <scope>NUCLEOTIDE SEQUENCE [LARGE SCALE GENOMIC DNA]</scope>
    <source>
        <strain evidence="4">CCM 4175</strain>
    </source>
</reference>
<dbReference type="EMBL" id="BMCB01000007">
    <property type="protein sequence ID" value="GGA91017.1"/>
    <property type="molecule type" value="Genomic_DNA"/>
</dbReference>
<dbReference type="InterPro" id="IPR025352">
    <property type="entry name" value="DUF4256"/>
</dbReference>
<evidence type="ECO:0008006" key="5">
    <source>
        <dbReference type="Google" id="ProtNLM"/>
    </source>
</evidence>
<evidence type="ECO:0000313" key="4">
    <source>
        <dbReference type="Proteomes" id="UP000652995"/>
    </source>
</evidence>
<dbReference type="RefSeq" id="WP_095115955.1">
    <property type="nucleotide sequence ID" value="NZ_BMCB01000007.1"/>
</dbReference>
<protein>
    <recommendedName>
        <fullName evidence="5">DUF4256 domain-containing protein</fullName>
    </recommendedName>
</protein>
<dbReference type="AlphaFoldDB" id="A0A240BZF8"/>
<dbReference type="EMBL" id="LT906464">
    <property type="protein sequence ID" value="SNW01114.1"/>
    <property type="molecule type" value="Genomic_DNA"/>
</dbReference>
<reference evidence="1" key="4">
    <citation type="submission" date="2024-05" db="EMBL/GenBank/DDBJ databases">
        <authorList>
            <person name="Sun Q."/>
            <person name="Sedlacek I."/>
        </authorList>
    </citation>
    <scope>NUCLEOTIDE SEQUENCE</scope>
    <source>
        <strain evidence="1">CCM 4175</strain>
    </source>
</reference>
<evidence type="ECO:0000313" key="2">
    <source>
        <dbReference type="EMBL" id="SNW01114.1"/>
    </source>
</evidence>
<name>A0A240BZF8_9STAP</name>
<gene>
    <name evidence="1" type="ORF">GCM10007183_14010</name>
    <name evidence="2" type="ORF">SAMEA4412661_00625</name>
</gene>
<proteinExistence type="predicted"/>